<dbReference type="Proteomes" id="UP000053240">
    <property type="component" value="Unassembled WGS sequence"/>
</dbReference>
<dbReference type="OrthoDB" id="6931682at2759"/>
<reference evidence="2 3" key="1">
    <citation type="journal article" date="2015" name="Nat. Commun.">
        <title>Outbred genome sequencing and CRISPR/Cas9 gene editing in butterflies.</title>
        <authorList>
            <person name="Li X."/>
            <person name="Fan D."/>
            <person name="Zhang W."/>
            <person name="Liu G."/>
            <person name="Zhang L."/>
            <person name="Zhao L."/>
            <person name="Fang X."/>
            <person name="Chen L."/>
            <person name="Dong Y."/>
            <person name="Chen Y."/>
            <person name="Ding Y."/>
            <person name="Zhao R."/>
            <person name="Feng M."/>
            <person name="Zhu Y."/>
            <person name="Feng Y."/>
            <person name="Jiang X."/>
            <person name="Zhu D."/>
            <person name="Xiang H."/>
            <person name="Feng X."/>
            <person name="Li S."/>
            <person name="Wang J."/>
            <person name="Zhang G."/>
            <person name="Kronforst M.R."/>
            <person name="Wang W."/>
        </authorList>
    </citation>
    <scope>NUCLEOTIDE SEQUENCE [LARGE SCALE GENOMIC DNA]</scope>
    <source>
        <strain evidence="2">Ya'a_city_454_Pm</strain>
        <tissue evidence="2">Whole body</tissue>
    </source>
</reference>
<protein>
    <recommendedName>
        <fullName evidence="1">DUF4780 domain-containing protein</fullName>
    </recommendedName>
</protein>
<evidence type="ECO:0000313" key="3">
    <source>
        <dbReference type="Proteomes" id="UP000053240"/>
    </source>
</evidence>
<organism evidence="2 3">
    <name type="scientific">Papilio machaon</name>
    <name type="common">Old World swallowtail butterfly</name>
    <dbReference type="NCBI Taxonomy" id="76193"/>
    <lineage>
        <taxon>Eukaryota</taxon>
        <taxon>Metazoa</taxon>
        <taxon>Ecdysozoa</taxon>
        <taxon>Arthropoda</taxon>
        <taxon>Hexapoda</taxon>
        <taxon>Insecta</taxon>
        <taxon>Pterygota</taxon>
        <taxon>Neoptera</taxon>
        <taxon>Endopterygota</taxon>
        <taxon>Lepidoptera</taxon>
        <taxon>Glossata</taxon>
        <taxon>Ditrysia</taxon>
        <taxon>Papilionoidea</taxon>
        <taxon>Papilionidae</taxon>
        <taxon>Papilioninae</taxon>
        <taxon>Papilio</taxon>
    </lineage>
</organism>
<gene>
    <name evidence="2" type="ORF">RR48_07131</name>
</gene>
<dbReference type="KEGG" id="pmac:106708014"/>
<dbReference type="AlphaFoldDB" id="A0A194RIJ3"/>
<evidence type="ECO:0000313" key="2">
    <source>
        <dbReference type="EMBL" id="KPJ17643.1"/>
    </source>
</evidence>
<sequence>MMLTIFGIPQKITYNDLKKLIQEKCNISQFLLGDFLQDMNGKKNIKICVTDGNEGDLVIKGLDGYKLDKSILSVAPVASKTHTVEKSRVVTMNTAMLCTEKIDNQVTSSTKPILKVKELPTENKLRKKKSKAKRASKKRRLKIAKKQALMNDAFKIATPIFFTDMISQYSAQLALTMSQPASFDQRKETTPSIKMSFPVVKETCKRLKEMTKADELVMDRIGQKRSKLDVKAASKEKESGICVVITSGLTGHLSQDAVDLVLDSIHTKLIEDSNIETIYIPVFTKNPQYIDGTVILFCKDQNTFNWLEPVVLNPELMRGMLLTINKVDFKDKLLCGIVIPDRADILKNPRLILQLLSRQNHWIDVNSWQFVGSEPQPQNYFMKVLIPKNHWNVLISRKSTLAYSLGSVFVKFLGQAEIKVEDVSINSI</sequence>
<dbReference type="InParanoid" id="A0A194RIJ3"/>
<evidence type="ECO:0000259" key="1">
    <source>
        <dbReference type="Pfam" id="PF16012"/>
    </source>
</evidence>
<dbReference type="EMBL" id="KQ460124">
    <property type="protein sequence ID" value="KPJ17643.1"/>
    <property type="molecule type" value="Genomic_DNA"/>
</dbReference>
<accession>A0A194RIJ3</accession>
<dbReference type="Pfam" id="PF16012">
    <property type="entry name" value="DUF4780"/>
    <property type="match status" value="1"/>
</dbReference>
<proteinExistence type="predicted"/>
<keyword evidence="3" id="KW-1185">Reference proteome</keyword>
<name>A0A194RIJ3_PAPMA</name>
<dbReference type="InterPro" id="IPR031961">
    <property type="entry name" value="DUF4780"/>
</dbReference>
<feature type="domain" description="DUF4780" evidence="1">
    <location>
        <begin position="241"/>
        <end position="410"/>
    </location>
</feature>